<gene>
    <name evidence="1" type="ORF">DERYTH_LOCUS1547</name>
</gene>
<name>A0A9N8W449_9GLOM</name>
<dbReference type="Proteomes" id="UP000789405">
    <property type="component" value="Unassembled WGS sequence"/>
</dbReference>
<proteinExistence type="predicted"/>
<comment type="caution">
    <text evidence="1">The sequence shown here is derived from an EMBL/GenBank/DDBJ whole genome shotgun (WGS) entry which is preliminary data.</text>
</comment>
<reference evidence="1" key="1">
    <citation type="submission" date="2021-06" db="EMBL/GenBank/DDBJ databases">
        <authorList>
            <person name="Kallberg Y."/>
            <person name="Tangrot J."/>
            <person name="Rosling A."/>
        </authorList>
    </citation>
    <scope>NUCLEOTIDE SEQUENCE</scope>
    <source>
        <strain evidence="1">MA453B</strain>
    </source>
</reference>
<evidence type="ECO:0000313" key="2">
    <source>
        <dbReference type="Proteomes" id="UP000789405"/>
    </source>
</evidence>
<dbReference type="AlphaFoldDB" id="A0A9N8W449"/>
<protein>
    <submittedName>
        <fullName evidence="1">9828_t:CDS:1</fullName>
    </submittedName>
</protein>
<sequence length="59" mass="6917">MNNCMIETGLDIRNYLSGEGRDGLNCDRVTMWFWRAKNNNANQTLIVVWGRKMKPRRDG</sequence>
<keyword evidence="2" id="KW-1185">Reference proteome</keyword>
<organism evidence="1 2">
    <name type="scientific">Dentiscutata erythropus</name>
    <dbReference type="NCBI Taxonomy" id="1348616"/>
    <lineage>
        <taxon>Eukaryota</taxon>
        <taxon>Fungi</taxon>
        <taxon>Fungi incertae sedis</taxon>
        <taxon>Mucoromycota</taxon>
        <taxon>Glomeromycotina</taxon>
        <taxon>Glomeromycetes</taxon>
        <taxon>Diversisporales</taxon>
        <taxon>Gigasporaceae</taxon>
        <taxon>Dentiscutata</taxon>
    </lineage>
</organism>
<evidence type="ECO:0000313" key="1">
    <source>
        <dbReference type="EMBL" id="CAG8472968.1"/>
    </source>
</evidence>
<dbReference type="EMBL" id="CAJVPY010000440">
    <property type="protein sequence ID" value="CAG8472968.1"/>
    <property type="molecule type" value="Genomic_DNA"/>
</dbReference>
<accession>A0A9N8W449</accession>